<name>R0D5D0_CAUVI</name>
<proteinExistence type="predicted"/>
<dbReference type="Proteomes" id="UP000013063">
    <property type="component" value="Unassembled WGS sequence"/>
</dbReference>
<dbReference type="STRING" id="1292034.OR37_00091"/>
<dbReference type="RefSeq" id="WP_004615122.1">
    <property type="nucleotide sequence ID" value="NZ_APMP01000001.1"/>
</dbReference>
<dbReference type="Gene3D" id="1.25.40.10">
    <property type="entry name" value="Tetratricopeptide repeat domain"/>
    <property type="match status" value="1"/>
</dbReference>
<evidence type="ECO:0000313" key="2">
    <source>
        <dbReference type="EMBL" id="ENZ83590.1"/>
    </source>
</evidence>
<evidence type="ECO:0000313" key="3">
    <source>
        <dbReference type="Proteomes" id="UP000013063"/>
    </source>
</evidence>
<accession>R0D5D0</accession>
<dbReference type="OrthoDB" id="7181905at2"/>
<reference evidence="2 3" key="1">
    <citation type="journal article" date="2013" name="Genome Announc.">
        <title>Draft Genome Sequence for Caulobacter sp. Strain OR37, a Bacterium Tolerant to Heavy Metals.</title>
        <authorList>
            <person name="Utturkar S.M."/>
            <person name="Bollmann A."/>
            <person name="Brzoska R.M."/>
            <person name="Klingeman D.M."/>
            <person name="Epstein S.E."/>
            <person name="Palumbo A.V."/>
            <person name="Brown S.D."/>
        </authorList>
    </citation>
    <scope>NUCLEOTIDE SEQUENCE [LARGE SCALE GENOMIC DNA]</scope>
    <source>
        <strain evidence="2 3">OR37</strain>
    </source>
</reference>
<keyword evidence="3" id="KW-1185">Reference proteome</keyword>
<dbReference type="eggNOG" id="COG5010">
    <property type="taxonomic scope" value="Bacteria"/>
</dbReference>
<organism evidence="2 3">
    <name type="scientific">Caulobacter vibrioides OR37</name>
    <dbReference type="NCBI Taxonomy" id="1292034"/>
    <lineage>
        <taxon>Bacteria</taxon>
        <taxon>Pseudomonadati</taxon>
        <taxon>Pseudomonadota</taxon>
        <taxon>Alphaproteobacteria</taxon>
        <taxon>Caulobacterales</taxon>
        <taxon>Caulobacteraceae</taxon>
        <taxon>Caulobacter</taxon>
    </lineage>
</organism>
<evidence type="ECO:0000256" key="1">
    <source>
        <dbReference type="SAM" id="SignalP"/>
    </source>
</evidence>
<keyword evidence="1" id="KW-0732">Signal</keyword>
<protein>
    <submittedName>
        <fullName evidence="2">Uncharacterized protein</fullName>
    </submittedName>
</protein>
<comment type="caution">
    <text evidence="2">The sequence shown here is derived from an EMBL/GenBank/DDBJ whole genome shotgun (WGS) entry which is preliminary data.</text>
</comment>
<gene>
    <name evidence="2" type="ORF">OR37_00091</name>
</gene>
<sequence precursor="true">MRFGGVIAAVWLALSPAAARAQSVEDVVVSPQSSGHWLRAESEHVIVYSDEKADVLRKTVADLEALDGALRALYGKSDAPAPRKFPIYLVRPVARGETVNAQYQRFMPGAAVTALSMDVAEVDDIFAVVVRDDFDFFNVVDRTAGDDGVLGAYALHFFGENFPFRQPRWLIKGAGIYYSGADIGPDRVVVGKTPAMFDDAQGLRDLKKITSIIAETGDDWSYAERQRYDAQSALLVRYLWADPDRKARLAIYLDRIQGGERDLLATWGEVFGQPIEKLPDAIKAFLAAQQAAGGPSTVTLPRAKRPPTIKIRRMPKGADDLILEVQQLKTGFVADRPGLLRHFQRAAARRPDDRYTRQALARAEITLAGPGGGDRDKGEALLEGLLKEDSGNLEALRLMGTSKLYRAAAADKADRPALLAQARDYLMKADAAEPNDYQTLFLLAQTMTADDAPSPQRLALLRRAVSLAPEVAKIRLVAAVAFLLGDDADTAYQLLKPVSADPYGGAEAQQAKKLLELMARAGRP</sequence>
<feature type="chain" id="PRO_5004339350" evidence="1">
    <location>
        <begin position="22"/>
        <end position="524"/>
    </location>
</feature>
<dbReference type="PATRIC" id="fig|1292034.3.peg.93"/>
<dbReference type="InterPro" id="IPR011990">
    <property type="entry name" value="TPR-like_helical_dom_sf"/>
</dbReference>
<dbReference type="EMBL" id="APMP01000001">
    <property type="protein sequence ID" value="ENZ83590.1"/>
    <property type="molecule type" value="Genomic_DNA"/>
</dbReference>
<dbReference type="AlphaFoldDB" id="R0D5D0"/>
<feature type="signal peptide" evidence="1">
    <location>
        <begin position="1"/>
        <end position="21"/>
    </location>
</feature>